<feature type="non-terminal residue" evidence="1">
    <location>
        <position position="1"/>
    </location>
</feature>
<reference evidence="1 2" key="1">
    <citation type="submission" date="2014-09" db="EMBL/GenBank/DDBJ databases">
        <title>Genome sequence of Sinomonas sp. MUSC 117.</title>
        <authorList>
            <person name="Lee L.-H."/>
        </authorList>
    </citation>
    <scope>NUCLEOTIDE SEQUENCE [LARGE SCALE GENOMIC DNA]</scope>
    <source>
        <strain evidence="1 2">MUSC 117</strain>
    </source>
</reference>
<name>A0A0B2AKG5_9MICC</name>
<comment type="caution">
    <text evidence="1">The sequence shown here is derived from an EMBL/GenBank/DDBJ whole genome shotgun (WGS) entry which is preliminary data.</text>
</comment>
<sequence>ALAVAEAATATGVSEAAAARLVNEAGELAGTHREVLEALRAGRIGHQHARVIVDQARTLPPGDAAGFARRVNRLGFDGGIDDPGGLIPCRRRGGTLPS</sequence>
<dbReference type="OrthoDB" id="5126414at2"/>
<proteinExistence type="predicted"/>
<gene>
    <name evidence="1" type="ORF">LK10_12935</name>
</gene>
<organism evidence="1 2">
    <name type="scientific">Sinomonas humi</name>
    <dbReference type="NCBI Taxonomy" id="1338436"/>
    <lineage>
        <taxon>Bacteria</taxon>
        <taxon>Bacillati</taxon>
        <taxon>Actinomycetota</taxon>
        <taxon>Actinomycetes</taxon>
        <taxon>Micrococcales</taxon>
        <taxon>Micrococcaceae</taxon>
        <taxon>Sinomonas</taxon>
    </lineage>
</organism>
<keyword evidence="2" id="KW-1185">Reference proteome</keyword>
<protein>
    <submittedName>
        <fullName evidence="1">Uncharacterized protein</fullName>
    </submittedName>
</protein>
<accession>A0A0B2AKG5</accession>
<dbReference type="EMBL" id="JTDL01000126">
    <property type="protein sequence ID" value="KHL02325.1"/>
    <property type="molecule type" value="Genomic_DNA"/>
</dbReference>
<evidence type="ECO:0000313" key="2">
    <source>
        <dbReference type="Proteomes" id="UP000030982"/>
    </source>
</evidence>
<dbReference type="Proteomes" id="UP000030982">
    <property type="component" value="Unassembled WGS sequence"/>
</dbReference>
<dbReference type="AlphaFoldDB" id="A0A0B2AKG5"/>
<evidence type="ECO:0000313" key="1">
    <source>
        <dbReference type="EMBL" id="KHL02325.1"/>
    </source>
</evidence>